<gene>
    <name evidence="1" type="ORF">Mam01_05940</name>
</gene>
<evidence type="ECO:0000313" key="1">
    <source>
        <dbReference type="EMBL" id="GIH30430.1"/>
    </source>
</evidence>
<dbReference type="EMBL" id="BOOB01000003">
    <property type="protein sequence ID" value="GIH30430.1"/>
    <property type="molecule type" value="Genomic_DNA"/>
</dbReference>
<proteinExistence type="predicted"/>
<evidence type="ECO:0008006" key="3">
    <source>
        <dbReference type="Google" id="ProtNLM"/>
    </source>
</evidence>
<dbReference type="CDD" id="cd04793">
    <property type="entry name" value="LanC"/>
    <property type="match status" value="1"/>
</dbReference>
<dbReference type="SUPFAM" id="SSF158745">
    <property type="entry name" value="LanC-like"/>
    <property type="match status" value="1"/>
</dbReference>
<reference evidence="1 2" key="1">
    <citation type="submission" date="2021-01" db="EMBL/GenBank/DDBJ databases">
        <title>Whole genome shotgun sequence of Microbispora amethystogenes NBRC 101907.</title>
        <authorList>
            <person name="Komaki H."/>
            <person name="Tamura T."/>
        </authorList>
    </citation>
    <scope>NUCLEOTIDE SEQUENCE [LARGE SCALE GENOMIC DNA]</scope>
    <source>
        <strain evidence="1 2">NBRC 101907</strain>
    </source>
</reference>
<dbReference type="Proteomes" id="UP000651728">
    <property type="component" value="Unassembled WGS sequence"/>
</dbReference>
<dbReference type="InterPro" id="IPR007822">
    <property type="entry name" value="LANC-like"/>
</dbReference>
<evidence type="ECO:0000313" key="2">
    <source>
        <dbReference type="Proteomes" id="UP000651728"/>
    </source>
</evidence>
<sequence>MIGTDREVLGVAEAVADALSDPRNAWTTASPPGGRAWPQSLAGGAAGIALLHIERARSGLADWSTAHAWLSVAASGELTAAANAGLFFGVPALAFVMHTAAGTSGRYRRALTTLAEAVMVMTRTRLAAAYARIDRGDQPVMKEFDLIRGLTGLGAYHLRRHPDHPITHDVLSYLVRLTEPLPSGTGLPPWWTNVAPNGEPNPDYPQGHGNFGLSHGIGSVLALLSLAVLRHVPVAGMTGAIERICEWTDLWRQQDDTGPWWPGFITFDQVREQHVSPSLRPRPSWCYGVAGTARAQQLAGMALGDTARQQAAEDAILAALRDPAQLDLLPEIGLCHGKAGLLQAAWRMAPDARTPRIAAELPHLANQLASQLARSMPDPELLDGAAGAVLALHTVGTNAVASGWDAFLSLA</sequence>
<dbReference type="RefSeq" id="WP_204283907.1">
    <property type="nucleotide sequence ID" value="NZ_BAABEJ010000021.1"/>
</dbReference>
<name>A0ABQ4F6L7_9ACTN</name>
<protein>
    <recommendedName>
        <fullName evidence="3">Lantibiotic modifying enzyme</fullName>
    </recommendedName>
</protein>
<dbReference type="PRINTS" id="PR01955">
    <property type="entry name" value="LANCFRANKIA"/>
</dbReference>
<accession>A0ABQ4F6L7</accession>
<comment type="caution">
    <text evidence="1">The sequence shown here is derived from an EMBL/GenBank/DDBJ whole genome shotgun (WGS) entry which is preliminary data.</text>
</comment>
<dbReference type="Gene3D" id="1.50.10.20">
    <property type="match status" value="1"/>
</dbReference>
<keyword evidence="2" id="KW-1185">Reference proteome</keyword>
<dbReference type="InterPro" id="IPR033889">
    <property type="entry name" value="LanC"/>
</dbReference>
<dbReference type="SMART" id="SM01260">
    <property type="entry name" value="LANC_like"/>
    <property type="match status" value="1"/>
</dbReference>
<organism evidence="1 2">
    <name type="scientific">Microbispora amethystogenes</name>
    <dbReference type="NCBI Taxonomy" id="1427754"/>
    <lineage>
        <taxon>Bacteria</taxon>
        <taxon>Bacillati</taxon>
        <taxon>Actinomycetota</taxon>
        <taxon>Actinomycetes</taxon>
        <taxon>Streptosporangiales</taxon>
        <taxon>Streptosporangiaceae</taxon>
        <taxon>Microbispora</taxon>
    </lineage>
</organism>
<dbReference type="PRINTS" id="PR01950">
    <property type="entry name" value="LANCSUPER"/>
</dbReference>
<dbReference type="Pfam" id="PF05147">
    <property type="entry name" value="LANC_like"/>
    <property type="match status" value="1"/>
</dbReference>